<organism evidence="1">
    <name type="scientific">Physcomitrium patens</name>
    <name type="common">Spreading-leaved earth moss</name>
    <name type="synonym">Physcomitrella patens</name>
    <dbReference type="NCBI Taxonomy" id="3218"/>
    <lineage>
        <taxon>Eukaryota</taxon>
        <taxon>Viridiplantae</taxon>
        <taxon>Streptophyta</taxon>
        <taxon>Embryophyta</taxon>
        <taxon>Bryophyta</taxon>
        <taxon>Bryophytina</taxon>
        <taxon>Bryopsida</taxon>
        <taxon>Funariidae</taxon>
        <taxon>Funariales</taxon>
        <taxon>Funariaceae</taxon>
        <taxon>Physcomitrium</taxon>
    </lineage>
</organism>
<dbReference type="Gramene" id="Pp3c17_13282V3.1">
    <property type="protein sequence ID" value="PAC:32906617.CDS.1"/>
    <property type="gene ID" value="Pp3c17_13282"/>
</dbReference>
<dbReference type="InParanoid" id="A0A2K1J3R0"/>
<dbReference type="EnsemblPlants" id="Pp3c17_13282V3.1">
    <property type="protein sequence ID" value="PAC:32906617.CDS.1"/>
    <property type="gene ID" value="Pp3c17_13282"/>
</dbReference>
<evidence type="ECO:0000313" key="3">
    <source>
        <dbReference type="Proteomes" id="UP000006727"/>
    </source>
</evidence>
<dbReference type="Proteomes" id="UP000006727">
    <property type="component" value="Chromosome 17"/>
</dbReference>
<reference evidence="1 3" key="2">
    <citation type="journal article" date="2018" name="Plant J.">
        <title>The Physcomitrella patens chromosome-scale assembly reveals moss genome structure and evolution.</title>
        <authorList>
            <person name="Lang D."/>
            <person name="Ullrich K.K."/>
            <person name="Murat F."/>
            <person name="Fuchs J."/>
            <person name="Jenkins J."/>
            <person name="Haas F.B."/>
            <person name="Piednoel M."/>
            <person name="Gundlach H."/>
            <person name="Van Bel M."/>
            <person name="Meyberg R."/>
            <person name="Vives C."/>
            <person name="Morata J."/>
            <person name="Symeonidi A."/>
            <person name="Hiss M."/>
            <person name="Muchero W."/>
            <person name="Kamisugi Y."/>
            <person name="Saleh O."/>
            <person name="Blanc G."/>
            <person name="Decker E.L."/>
            <person name="van Gessel N."/>
            <person name="Grimwood J."/>
            <person name="Hayes R.D."/>
            <person name="Graham S.W."/>
            <person name="Gunter L.E."/>
            <person name="McDaniel S.F."/>
            <person name="Hoernstein S.N.W."/>
            <person name="Larsson A."/>
            <person name="Li F.W."/>
            <person name="Perroud P.F."/>
            <person name="Phillips J."/>
            <person name="Ranjan P."/>
            <person name="Rokshar D.S."/>
            <person name="Rothfels C.J."/>
            <person name="Schneider L."/>
            <person name="Shu S."/>
            <person name="Stevenson D.W."/>
            <person name="Thummler F."/>
            <person name="Tillich M."/>
            <person name="Villarreal Aguilar J.C."/>
            <person name="Widiez T."/>
            <person name="Wong G.K."/>
            <person name="Wymore A."/>
            <person name="Zhang Y."/>
            <person name="Zimmer A.D."/>
            <person name="Quatrano R.S."/>
            <person name="Mayer K.F.X."/>
            <person name="Goodstein D."/>
            <person name="Casacuberta J.M."/>
            <person name="Vandepoele K."/>
            <person name="Reski R."/>
            <person name="Cuming A.C."/>
            <person name="Tuskan G.A."/>
            <person name="Maumus F."/>
            <person name="Salse J."/>
            <person name="Schmutz J."/>
            <person name="Rensing S.A."/>
        </authorList>
    </citation>
    <scope>NUCLEOTIDE SEQUENCE [LARGE SCALE GENOMIC DNA]</scope>
    <source>
        <strain evidence="2 3">cv. Gransden 2004</strain>
    </source>
</reference>
<dbReference type="EnsemblPlants" id="Pp3c17_13282V3.2">
    <property type="protein sequence ID" value="PAC:32906618.CDS.1"/>
    <property type="gene ID" value="Pp3c17_13282"/>
</dbReference>
<name>A0A2K1J3R0_PHYPA</name>
<accession>A0A2K1J3R0</accession>
<keyword evidence="3" id="KW-1185">Reference proteome</keyword>
<protein>
    <submittedName>
        <fullName evidence="1 2">Uncharacterized protein</fullName>
    </submittedName>
</protein>
<reference evidence="1 3" key="1">
    <citation type="journal article" date="2008" name="Science">
        <title>The Physcomitrella genome reveals evolutionary insights into the conquest of land by plants.</title>
        <authorList>
            <person name="Rensing S."/>
            <person name="Lang D."/>
            <person name="Zimmer A."/>
            <person name="Terry A."/>
            <person name="Salamov A."/>
            <person name="Shapiro H."/>
            <person name="Nishiyama T."/>
            <person name="Perroud P.-F."/>
            <person name="Lindquist E."/>
            <person name="Kamisugi Y."/>
            <person name="Tanahashi T."/>
            <person name="Sakakibara K."/>
            <person name="Fujita T."/>
            <person name="Oishi K."/>
            <person name="Shin-I T."/>
            <person name="Kuroki Y."/>
            <person name="Toyoda A."/>
            <person name="Suzuki Y."/>
            <person name="Hashimoto A."/>
            <person name="Yamaguchi K."/>
            <person name="Sugano A."/>
            <person name="Kohara Y."/>
            <person name="Fujiyama A."/>
            <person name="Anterola A."/>
            <person name="Aoki S."/>
            <person name="Ashton N."/>
            <person name="Barbazuk W.B."/>
            <person name="Barker E."/>
            <person name="Bennetzen J."/>
            <person name="Bezanilla M."/>
            <person name="Blankenship R."/>
            <person name="Cho S.H."/>
            <person name="Dutcher S."/>
            <person name="Estelle M."/>
            <person name="Fawcett J.A."/>
            <person name="Gundlach H."/>
            <person name="Hanada K."/>
            <person name="Heyl A."/>
            <person name="Hicks K.A."/>
            <person name="Hugh J."/>
            <person name="Lohr M."/>
            <person name="Mayer K."/>
            <person name="Melkozernov A."/>
            <person name="Murata T."/>
            <person name="Nelson D."/>
            <person name="Pils B."/>
            <person name="Prigge M."/>
            <person name="Reiss B."/>
            <person name="Renner T."/>
            <person name="Rombauts S."/>
            <person name="Rushton P."/>
            <person name="Sanderfoot A."/>
            <person name="Schween G."/>
            <person name="Shiu S.-H."/>
            <person name="Stueber K."/>
            <person name="Theodoulou F.L."/>
            <person name="Tu H."/>
            <person name="Van de Peer Y."/>
            <person name="Verrier P.J."/>
            <person name="Waters E."/>
            <person name="Wood A."/>
            <person name="Yang L."/>
            <person name="Cove D."/>
            <person name="Cuming A."/>
            <person name="Hasebe M."/>
            <person name="Lucas S."/>
            <person name="Mishler D.B."/>
            <person name="Reski R."/>
            <person name="Grigoriev I."/>
            <person name="Quatrano R.S."/>
            <person name="Boore J.L."/>
        </authorList>
    </citation>
    <scope>NUCLEOTIDE SEQUENCE [LARGE SCALE GENOMIC DNA]</scope>
    <source>
        <strain evidence="2 3">cv. Gransden 2004</strain>
    </source>
</reference>
<dbReference type="Gramene" id="Pp3c17_13282V3.2">
    <property type="protein sequence ID" value="PAC:32906618.CDS.1"/>
    <property type="gene ID" value="Pp3c17_13282"/>
</dbReference>
<dbReference type="EMBL" id="ABEU02000017">
    <property type="protein sequence ID" value="PNR36161.1"/>
    <property type="molecule type" value="Genomic_DNA"/>
</dbReference>
<proteinExistence type="predicted"/>
<sequence length="81" mass="9219">MTKSYGLFIKTGEVQVEFVILNFTFSTCSISSTCSHFKNGHMLPSSSTRRGTAFDTLRRLSFCESRKNAVCIIHFFCCYDI</sequence>
<gene>
    <name evidence="1" type="ORF">PHYPA_022012</name>
</gene>
<dbReference type="AlphaFoldDB" id="A0A2K1J3R0"/>
<evidence type="ECO:0000313" key="2">
    <source>
        <dbReference type="EnsemblPlants" id="PAC:32906617.CDS.1"/>
    </source>
</evidence>
<reference evidence="2" key="3">
    <citation type="submission" date="2020-12" db="UniProtKB">
        <authorList>
            <consortium name="EnsemblPlants"/>
        </authorList>
    </citation>
    <scope>IDENTIFICATION</scope>
</reference>
<evidence type="ECO:0000313" key="1">
    <source>
        <dbReference type="EMBL" id="PNR36161.1"/>
    </source>
</evidence>